<gene>
    <name evidence="1" type="ORF">DPMN_143530</name>
</gene>
<reference evidence="1" key="1">
    <citation type="journal article" date="2019" name="bioRxiv">
        <title>The Genome of the Zebra Mussel, Dreissena polymorpha: A Resource for Invasive Species Research.</title>
        <authorList>
            <person name="McCartney M.A."/>
            <person name="Auch B."/>
            <person name="Kono T."/>
            <person name="Mallez S."/>
            <person name="Zhang Y."/>
            <person name="Obille A."/>
            <person name="Becker A."/>
            <person name="Abrahante J.E."/>
            <person name="Garbe J."/>
            <person name="Badalamenti J.P."/>
            <person name="Herman A."/>
            <person name="Mangelson H."/>
            <person name="Liachko I."/>
            <person name="Sullivan S."/>
            <person name="Sone E.D."/>
            <person name="Koren S."/>
            <person name="Silverstein K.A.T."/>
            <person name="Beckman K.B."/>
            <person name="Gohl D.M."/>
        </authorList>
    </citation>
    <scope>NUCLEOTIDE SEQUENCE</scope>
    <source>
        <strain evidence="1">Duluth1</strain>
        <tissue evidence="1">Whole animal</tissue>
    </source>
</reference>
<protein>
    <submittedName>
        <fullName evidence="1">Uncharacterized protein</fullName>
    </submittedName>
</protein>
<sequence length="52" mass="6329">MTQLDYIKRDSLAYEYTNGYKTRYGFDWTMTFFETYFRADHLRGKTEADTLP</sequence>
<keyword evidence="2" id="KW-1185">Reference proteome</keyword>
<dbReference type="AlphaFoldDB" id="A0A9D4GD07"/>
<dbReference type="EMBL" id="JAIWYP010000006">
    <property type="protein sequence ID" value="KAH3815011.1"/>
    <property type="molecule type" value="Genomic_DNA"/>
</dbReference>
<evidence type="ECO:0000313" key="1">
    <source>
        <dbReference type="EMBL" id="KAH3815011.1"/>
    </source>
</evidence>
<name>A0A9D4GD07_DREPO</name>
<proteinExistence type="predicted"/>
<organism evidence="1 2">
    <name type="scientific">Dreissena polymorpha</name>
    <name type="common">Zebra mussel</name>
    <name type="synonym">Mytilus polymorpha</name>
    <dbReference type="NCBI Taxonomy" id="45954"/>
    <lineage>
        <taxon>Eukaryota</taxon>
        <taxon>Metazoa</taxon>
        <taxon>Spiralia</taxon>
        <taxon>Lophotrochozoa</taxon>
        <taxon>Mollusca</taxon>
        <taxon>Bivalvia</taxon>
        <taxon>Autobranchia</taxon>
        <taxon>Heteroconchia</taxon>
        <taxon>Euheterodonta</taxon>
        <taxon>Imparidentia</taxon>
        <taxon>Neoheterodontei</taxon>
        <taxon>Myida</taxon>
        <taxon>Dreissenoidea</taxon>
        <taxon>Dreissenidae</taxon>
        <taxon>Dreissena</taxon>
    </lineage>
</organism>
<evidence type="ECO:0000313" key="2">
    <source>
        <dbReference type="Proteomes" id="UP000828390"/>
    </source>
</evidence>
<dbReference type="Proteomes" id="UP000828390">
    <property type="component" value="Unassembled WGS sequence"/>
</dbReference>
<reference evidence="1" key="2">
    <citation type="submission" date="2020-11" db="EMBL/GenBank/DDBJ databases">
        <authorList>
            <person name="McCartney M.A."/>
            <person name="Auch B."/>
            <person name="Kono T."/>
            <person name="Mallez S."/>
            <person name="Becker A."/>
            <person name="Gohl D.M."/>
            <person name="Silverstein K.A.T."/>
            <person name="Koren S."/>
            <person name="Bechman K.B."/>
            <person name="Herman A."/>
            <person name="Abrahante J.E."/>
            <person name="Garbe J."/>
        </authorList>
    </citation>
    <scope>NUCLEOTIDE SEQUENCE</scope>
    <source>
        <strain evidence="1">Duluth1</strain>
        <tissue evidence="1">Whole animal</tissue>
    </source>
</reference>
<comment type="caution">
    <text evidence="1">The sequence shown here is derived from an EMBL/GenBank/DDBJ whole genome shotgun (WGS) entry which is preliminary data.</text>
</comment>
<accession>A0A9D4GD07</accession>